<proteinExistence type="predicted"/>
<dbReference type="InterPro" id="IPR008928">
    <property type="entry name" value="6-hairpin_glycosidase_sf"/>
</dbReference>
<name>A0ABY1M051_9BACL</name>
<dbReference type="SUPFAM" id="SSF48208">
    <property type="entry name" value="Six-hairpin glycosidases"/>
    <property type="match status" value="1"/>
</dbReference>
<dbReference type="RefSeq" id="WP_085279375.1">
    <property type="nucleotide sequence ID" value="NZ_FXAE01000036.1"/>
</dbReference>
<dbReference type="InterPro" id="IPR012341">
    <property type="entry name" value="6hp_glycosidase-like_sf"/>
</dbReference>
<dbReference type="EMBL" id="FXAE01000036">
    <property type="protein sequence ID" value="SMF44881.1"/>
    <property type="molecule type" value="Genomic_DNA"/>
</dbReference>
<gene>
    <name evidence="3" type="ORF">SAMN02744124_03130</name>
</gene>
<organism evidence="3 4">
    <name type="scientific">Paenibacillus barengoltzii J12</name>
    <dbReference type="NCBI Taxonomy" id="935846"/>
    <lineage>
        <taxon>Bacteria</taxon>
        <taxon>Bacillati</taxon>
        <taxon>Bacillota</taxon>
        <taxon>Bacilli</taxon>
        <taxon>Bacillales</taxon>
        <taxon>Paenibacillaceae</taxon>
        <taxon>Paenibacillus</taxon>
    </lineage>
</organism>
<comment type="caution">
    <text evidence="3">The sequence shown here is derived from an EMBL/GenBank/DDBJ whole genome shotgun (WGS) entry which is preliminary data.</text>
</comment>
<evidence type="ECO:0000259" key="1">
    <source>
        <dbReference type="Pfam" id="PF14742"/>
    </source>
</evidence>
<dbReference type="Pfam" id="PF22422">
    <property type="entry name" value="MGH1-like_GH"/>
    <property type="match status" value="1"/>
</dbReference>
<reference evidence="3 4" key="1">
    <citation type="submission" date="2017-04" db="EMBL/GenBank/DDBJ databases">
        <authorList>
            <person name="Varghese N."/>
            <person name="Submissions S."/>
        </authorList>
    </citation>
    <scope>NUCLEOTIDE SEQUENCE [LARGE SCALE GENOMIC DNA]</scope>
    <source>
        <strain evidence="3 4">J12</strain>
    </source>
</reference>
<dbReference type="Gene3D" id="1.50.10.10">
    <property type="match status" value="1"/>
</dbReference>
<protein>
    <submittedName>
        <fullName evidence="3">Glycogen debranching enzyme (Alpha-1,6-glucosidase)</fullName>
    </submittedName>
</protein>
<feature type="domain" description="Putative glycogen debranching enzyme N-terminal" evidence="1">
    <location>
        <begin position="6"/>
        <end position="191"/>
    </location>
</feature>
<evidence type="ECO:0000313" key="3">
    <source>
        <dbReference type="EMBL" id="SMF44881.1"/>
    </source>
</evidence>
<evidence type="ECO:0000259" key="2">
    <source>
        <dbReference type="Pfam" id="PF22422"/>
    </source>
</evidence>
<sequence length="691" mass="77537">MDYRVIKEGELFMLSELNGDIGRDNEQGHGLYAQDTRFLSRFELEVDGAKPMLLSSAGDKSYVASFRLIKEVKDEGAIEVTRDRFIYNGRLYERIAFTNYFPREIAFDASVSFDADFQDMFLVRKYRTGDVGKMEGVVVQDQEMTFRYLGADQVIRQTRISWDAEGGQVYTGGTVTFLLSLKIQETWSVTFQIVPMADKLLPTGKPLRFDEGLQRLEQSYEAWYADNTRIASDSPVFNELYRRGVQDLRMLTTDIGYGDTTVAGLPWFAVPFGRDSLITSLFMLPINPRHAVGTLRTLAAYQGEKVDPWRDEQPGKIMHEIRFGELVTTQQSPFSPYYGTIDSTPLFLVLIGEYYRWTGDLSLVQELRPNITRALDYIDASMRSGSGFMAYKQEADKGFPNQGWKDSANSIMHENGAYADSPIALAEVQGYVYQAKHSLAPLFELMGEPETARRLAAEAEELQARFESAYWMEDEQCYAIALDKDLRQVRSVSSNPGHLLMSGMPEASRAKAQAVRMMKPDMFNGYGIRTMSTQSTGYYPMSYHNGSVWPHDNAMILLGLGKLGLKQEAEQVISGLLDASVHFEYQRLPELFCGHDAGLGHPVPYPTTCSPQAWAAGTSIVFLQAMLGLYPDALRREIALSPFLVQGMNQLEATHIAIGGGHLSVRVTRNADGSTFSVEILENTTGYTVVE</sequence>
<dbReference type="Proteomes" id="UP000192939">
    <property type="component" value="Unassembled WGS sequence"/>
</dbReference>
<dbReference type="InterPro" id="IPR054491">
    <property type="entry name" value="MGH1-like_GH"/>
</dbReference>
<evidence type="ECO:0000313" key="4">
    <source>
        <dbReference type="Proteomes" id="UP000192939"/>
    </source>
</evidence>
<dbReference type="Pfam" id="PF14742">
    <property type="entry name" value="GDE_N_bis"/>
    <property type="match status" value="1"/>
</dbReference>
<accession>A0ABY1M051</accession>
<dbReference type="InterPro" id="IPR032856">
    <property type="entry name" value="GDE_N_bis"/>
</dbReference>
<keyword evidence="4" id="KW-1185">Reference proteome</keyword>
<feature type="domain" description="Mannosylglycerate hydrolase MGH1-like glycoside hydrolase" evidence="2">
    <location>
        <begin position="328"/>
        <end position="578"/>
    </location>
</feature>